<reference evidence="2" key="2">
    <citation type="submission" date="2021-09" db="EMBL/GenBank/DDBJ databases">
        <authorList>
            <person name="Gilroy R."/>
        </authorList>
    </citation>
    <scope>NUCLEOTIDE SEQUENCE</scope>
    <source>
        <strain evidence="2">CHK171-7178</strain>
    </source>
</reference>
<dbReference type="EMBL" id="DYWT01000249">
    <property type="protein sequence ID" value="HJF33234.1"/>
    <property type="molecule type" value="Genomic_DNA"/>
</dbReference>
<feature type="transmembrane region" description="Helical" evidence="1">
    <location>
        <begin position="12"/>
        <end position="32"/>
    </location>
</feature>
<keyword evidence="1" id="KW-0812">Transmembrane</keyword>
<gene>
    <name evidence="2" type="ORF">K8V56_15845</name>
</gene>
<organism evidence="2 3">
    <name type="scientific">Sporosarcina psychrophila</name>
    <name type="common">Bacillus psychrophilus</name>
    <dbReference type="NCBI Taxonomy" id="1476"/>
    <lineage>
        <taxon>Bacteria</taxon>
        <taxon>Bacillati</taxon>
        <taxon>Bacillota</taxon>
        <taxon>Bacilli</taxon>
        <taxon>Bacillales</taxon>
        <taxon>Caryophanaceae</taxon>
        <taxon>Sporosarcina</taxon>
    </lineage>
</organism>
<evidence type="ECO:0000313" key="2">
    <source>
        <dbReference type="EMBL" id="HJF33234.1"/>
    </source>
</evidence>
<protein>
    <submittedName>
        <fullName evidence="2">Uncharacterized protein</fullName>
    </submittedName>
</protein>
<keyword evidence="1" id="KW-0472">Membrane</keyword>
<dbReference type="Proteomes" id="UP000698173">
    <property type="component" value="Unassembled WGS sequence"/>
</dbReference>
<sequence length="82" mass="9208">MSQYYIEELKIMSQVFLPILLIGGLATSLIIFNDGYPWYTFIGAAIGLSIIIISWTEKKYAIFIASLLMCAIIYSALSSLYN</sequence>
<name>A0A921G186_SPOPS</name>
<evidence type="ECO:0000256" key="1">
    <source>
        <dbReference type="SAM" id="Phobius"/>
    </source>
</evidence>
<dbReference type="AlphaFoldDB" id="A0A921G186"/>
<comment type="caution">
    <text evidence="2">The sequence shown here is derived from an EMBL/GenBank/DDBJ whole genome shotgun (WGS) entry which is preliminary data.</text>
</comment>
<feature type="transmembrane region" description="Helical" evidence="1">
    <location>
        <begin position="38"/>
        <end position="55"/>
    </location>
</feature>
<keyword evidence="1" id="KW-1133">Transmembrane helix</keyword>
<accession>A0A921G186</accession>
<feature type="transmembrane region" description="Helical" evidence="1">
    <location>
        <begin position="62"/>
        <end position="81"/>
    </location>
</feature>
<evidence type="ECO:0000313" key="3">
    <source>
        <dbReference type="Proteomes" id="UP000698173"/>
    </source>
</evidence>
<proteinExistence type="predicted"/>
<reference evidence="2" key="1">
    <citation type="journal article" date="2021" name="PeerJ">
        <title>Extensive microbial diversity within the chicken gut microbiome revealed by metagenomics and culture.</title>
        <authorList>
            <person name="Gilroy R."/>
            <person name="Ravi A."/>
            <person name="Getino M."/>
            <person name="Pursley I."/>
            <person name="Horton D.L."/>
            <person name="Alikhan N.F."/>
            <person name="Baker D."/>
            <person name="Gharbi K."/>
            <person name="Hall N."/>
            <person name="Watson M."/>
            <person name="Adriaenssens E.M."/>
            <person name="Foster-Nyarko E."/>
            <person name="Jarju S."/>
            <person name="Secka A."/>
            <person name="Antonio M."/>
            <person name="Oren A."/>
            <person name="Chaudhuri R.R."/>
            <person name="La Ragione R."/>
            <person name="Hildebrand F."/>
            <person name="Pallen M.J."/>
        </authorList>
    </citation>
    <scope>NUCLEOTIDE SEQUENCE</scope>
    <source>
        <strain evidence="2">CHK171-7178</strain>
    </source>
</reference>